<dbReference type="GO" id="GO:0005737">
    <property type="term" value="C:cytoplasm"/>
    <property type="evidence" value="ECO:0007669"/>
    <property type="project" value="UniProtKB-SubCell"/>
</dbReference>
<evidence type="ECO:0000313" key="9">
    <source>
        <dbReference type="Proteomes" id="UP000245362"/>
    </source>
</evidence>
<dbReference type="SUPFAM" id="SSF54862">
    <property type="entry name" value="4Fe-4S ferredoxins"/>
    <property type="match status" value="1"/>
</dbReference>
<feature type="binding site" evidence="6">
    <location>
        <position position="69"/>
    </location>
    <ligand>
        <name>[4Fe-4S] cluster</name>
        <dbReference type="ChEBI" id="CHEBI:49883"/>
        <label>2</label>
    </ligand>
</feature>
<comment type="similarity">
    <text evidence="6">Belongs to the NapF family.</text>
</comment>
<dbReference type="OrthoDB" id="9808559at2"/>
<organism evidence="8 9">
    <name type="scientific">Vibrio albus</name>
    <dbReference type="NCBI Taxonomy" id="2200953"/>
    <lineage>
        <taxon>Bacteria</taxon>
        <taxon>Pseudomonadati</taxon>
        <taxon>Pseudomonadota</taxon>
        <taxon>Gammaproteobacteria</taxon>
        <taxon>Vibrionales</taxon>
        <taxon>Vibrionaceae</taxon>
        <taxon>Vibrio</taxon>
    </lineage>
</organism>
<feature type="binding site" evidence="6">
    <location>
        <position position="134"/>
    </location>
    <ligand>
        <name>[4Fe-4S] cluster</name>
        <dbReference type="ChEBI" id="CHEBI:49883"/>
        <label>3</label>
    </ligand>
</feature>
<protein>
    <recommendedName>
        <fullName evidence="6">Ferredoxin-type protein NapF</fullName>
    </recommendedName>
</protein>
<accession>A0A2U3B8V6</accession>
<keyword evidence="6" id="KW-0963">Cytoplasm</keyword>
<feature type="binding site" evidence="6">
    <location>
        <position position="37"/>
    </location>
    <ligand>
        <name>[4Fe-4S] cluster</name>
        <dbReference type="ChEBI" id="CHEBI:49883"/>
        <label>1</label>
    </ligand>
</feature>
<dbReference type="GO" id="GO:0046872">
    <property type="term" value="F:metal ion binding"/>
    <property type="evidence" value="ECO:0007669"/>
    <property type="project" value="UniProtKB-KW"/>
</dbReference>
<feature type="binding site" evidence="6">
    <location>
        <position position="141"/>
    </location>
    <ligand>
        <name>[4Fe-4S] cluster</name>
        <dbReference type="ChEBI" id="CHEBI:49883"/>
        <label>3</label>
    </ligand>
</feature>
<feature type="binding site" evidence="6">
    <location>
        <position position="59"/>
    </location>
    <ligand>
        <name>[4Fe-4S] cluster</name>
        <dbReference type="ChEBI" id="CHEBI:49883"/>
        <label>2</label>
    </ligand>
</feature>
<feature type="binding site" evidence="6">
    <location>
        <position position="27"/>
    </location>
    <ligand>
        <name>[4Fe-4S] cluster</name>
        <dbReference type="ChEBI" id="CHEBI:49883"/>
        <label>1</label>
    </ligand>
</feature>
<feature type="binding site" evidence="6">
    <location>
        <position position="137"/>
    </location>
    <ligand>
        <name>[4Fe-4S] cluster</name>
        <dbReference type="ChEBI" id="CHEBI:49883"/>
        <label>3</label>
    </ligand>
</feature>
<comment type="cofactor">
    <cofactor evidence="6">
        <name>[4Fe-4S] cluster</name>
        <dbReference type="ChEBI" id="CHEBI:49883"/>
    </cofactor>
</comment>
<evidence type="ECO:0000256" key="3">
    <source>
        <dbReference type="ARBA" id="ARBA00022737"/>
    </source>
</evidence>
<feature type="binding site" evidence="6">
    <location>
        <position position="62"/>
    </location>
    <ligand>
        <name>[4Fe-4S] cluster</name>
        <dbReference type="ChEBI" id="CHEBI:49883"/>
        <label>2</label>
    </ligand>
</feature>
<keyword evidence="1 6" id="KW-0004">4Fe-4S</keyword>
<evidence type="ECO:0000256" key="5">
    <source>
        <dbReference type="ARBA" id="ARBA00023014"/>
    </source>
</evidence>
<keyword evidence="9" id="KW-1185">Reference proteome</keyword>
<dbReference type="GO" id="GO:0051539">
    <property type="term" value="F:4 iron, 4 sulfur cluster binding"/>
    <property type="evidence" value="ECO:0007669"/>
    <property type="project" value="UniProtKB-UniRule"/>
</dbReference>
<keyword evidence="5 6" id="KW-0411">Iron-sulfur</keyword>
<dbReference type="AlphaFoldDB" id="A0A2U3B8V6"/>
<evidence type="ECO:0000259" key="7">
    <source>
        <dbReference type="PROSITE" id="PS51379"/>
    </source>
</evidence>
<keyword evidence="2 6" id="KW-0479">Metal-binding</keyword>
<comment type="function">
    <text evidence="6">Could be involved in the maturation of NapA, the catalytic subunit of the periplasmic nitrate reductase, before its export into the periplasm.</text>
</comment>
<reference evidence="8 9" key="1">
    <citation type="submission" date="2018-05" db="EMBL/GenBank/DDBJ databases">
        <title>Vibrio limimaris sp. nov., isolated from marine sediment.</title>
        <authorList>
            <person name="Li C.-M."/>
        </authorList>
    </citation>
    <scope>NUCLEOTIDE SEQUENCE [LARGE SCALE GENOMIC DNA]</scope>
    <source>
        <strain evidence="8 9">E4404</strain>
    </source>
</reference>
<sequence length="153" mass="16591">MPGAKVRTEAPHRMPWTVSEQDFTEGCTRCGKCVEACETAIIITGDGGFPEVDFQRGECTFCGVCADACPVPVFVSREQSPWQKVAEIGESCLSFQSTECRSCRDMCEYSAIRFRLQAGNVAQPVLDVDECSGCGACIKPCPVNAITMSDNNN</sequence>
<feature type="binding site" evidence="6">
    <location>
        <position position="33"/>
    </location>
    <ligand>
        <name>[4Fe-4S] cluster</name>
        <dbReference type="ChEBI" id="CHEBI:49883"/>
        <label>1</label>
    </ligand>
</feature>
<dbReference type="EMBL" id="QFWT01000005">
    <property type="protein sequence ID" value="PWI33213.1"/>
    <property type="molecule type" value="Genomic_DNA"/>
</dbReference>
<dbReference type="Proteomes" id="UP000245362">
    <property type="component" value="Unassembled WGS sequence"/>
</dbReference>
<feature type="domain" description="4Fe-4S ferredoxin-type" evidence="7">
    <location>
        <begin position="122"/>
        <end position="151"/>
    </location>
</feature>
<feature type="domain" description="4Fe-4S ferredoxin-type" evidence="7">
    <location>
        <begin position="48"/>
        <end position="79"/>
    </location>
</feature>
<dbReference type="CDD" id="cd10564">
    <property type="entry name" value="NapF_like"/>
    <property type="match status" value="1"/>
</dbReference>
<name>A0A2U3B8V6_9VIBR</name>
<comment type="caution">
    <text evidence="8">The sequence shown here is derived from an EMBL/GenBank/DDBJ whole genome shotgun (WGS) entry which is preliminary data.</text>
</comment>
<feature type="binding site" evidence="6">
    <location>
        <position position="65"/>
    </location>
    <ligand>
        <name>[4Fe-4S] cluster</name>
        <dbReference type="ChEBI" id="CHEBI:49883"/>
        <label>2</label>
    </ligand>
</feature>
<feature type="binding site" evidence="6">
    <location>
        <position position="30"/>
    </location>
    <ligand>
        <name>[4Fe-4S] cluster</name>
        <dbReference type="ChEBI" id="CHEBI:49883"/>
        <label>1</label>
    </ligand>
</feature>
<evidence type="ECO:0000313" key="8">
    <source>
        <dbReference type="EMBL" id="PWI33213.1"/>
    </source>
</evidence>
<dbReference type="PANTHER" id="PTHR43687:SF1">
    <property type="entry name" value="FERREDOXIN III"/>
    <property type="match status" value="1"/>
</dbReference>
<dbReference type="InterPro" id="IPR017900">
    <property type="entry name" value="4Fe4S_Fe_S_CS"/>
</dbReference>
<keyword evidence="3 6" id="KW-0677">Repeat</keyword>
<dbReference type="PROSITE" id="PS00198">
    <property type="entry name" value="4FE4S_FER_1"/>
    <property type="match status" value="1"/>
</dbReference>
<dbReference type="Pfam" id="PF12838">
    <property type="entry name" value="Fer4_7"/>
    <property type="match status" value="2"/>
</dbReference>
<dbReference type="NCBIfam" id="TIGR00402">
    <property type="entry name" value="napF"/>
    <property type="match status" value="1"/>
</dbReference>
<dbReference type="InterPro" id="IPR017896">
    <property type="entry name" value="4Fe4S_Fe-S-bd"/>
</dbReference>
<dbReference type="PROSITE" id="PS51379">
    <property type="entry name" value="4FE4S_FER_2"/>
    <property type="match status" value="3"/>
</dbReference>
<dbReference type="PANTHER" id="PTHR43687">
    <property type="entry name" value="ADENYLYLSULFATE REDUCTASE, BETA SUBUNIT"/>
    <property type="match status" value="1"/>
</dbReference>
<evidence type="ECO:0000256" key="6">
    <source>
        <dbReference type="HAMAP-Rule" id="MF_02201"/>
    </source>
</evidence>
<dbReference type="HAMAP" id="MF_02201">
    <property type="entry name" value="NapF"/>
    <property type="match status" value="1"/>
</dbReference>
<feature type="binding site" evidence="6">
    <location>
        <position position="131"/>
    </location>
    <ligand>
        <name>[4Fe-4S] cluster</name>
        <dbReference type="ChEBI" id="CHEBI:49883"/>
        <label>3</label>
    </ligand>
</feature>
<evidence type="ECO:0000256" key="2">
    <source>
        <dbReference type="ARBA" id="ARBA00022723"/>
    </source>
</evidence>
<dbReference type="InterPro" id="IPR004496">
    <property type="entry name" value="NapF"/>
</dbReference>
<proteinExistence type="inferred from homology"/>
<comment type="subcellular location">
    <subcellularLocation>
        <location evidence="6">Cytoplasm</location>
    </subcellularLocation>
</comment>
<dbReference type="InterPro" id="IPR050572">
    <property type="entry name" value="Fe-S_Ferredoxin"/>
</dbReference>
<evidence type="ECO:0000256" key="4">
    <source>
        <dbReference type="ARBA" id="ARBA00023004"/>
    </source>
</evidence>
<comment type="subunit">
    <text evidence="6">Interacts with the cytoplasmic NapA precursor.</text>
</comment>
<dbReference type="Gene3D" id="3.30.70.20">
    <property type="match status" value="2"/>
</dbReference>
<feature type="domain" description="4Fe-4S ferredoxin-type" evidence="7">
    <location>
        <begin position="17"/>
        <end position="47"/>
    </location>
</feature>
<gene>
    <name evidence="6 8" type="primary">napF</name>
    <name evidence="8" type="ORF">DI392_10120</name>
</gene>
<evidence type="ECO:0000256" key="1">
    <source>
        <dbReference type="ARBA" id="ARBA00022485"/>
    </source>
</evidence>
<keyword evidence="4 6" id="KW-0408">Iron</keyword>